<dbReference type="EMBL" id="FWYD01000027">
    <property type="protein sequence ID" value="SMD07984.1"/>
    <property type="molecule type" value="Genomic_DNA"/>
</dbReference>
<dbReference type="GO" id="GO:0055085">
    <property type="term" value="P:transmembrane transport"/>
    <property type="evidence" value="ECO:0007669"/>
    <property type="project" value="InterPro"/>
</dbReference>
<feature type="compositionally biased region" description="Low complexity" evidence="5">
    <location>
        <begin position="205"/>
        <end position="236"/>
    </location>
</feature>
<gene>
    <name evidence="8" type="ORF">SAMN06295998_12718</name>
</gene>
<comment type="subcellular location">
    <subcellularLocation>
        <location evidence="1">Membrane</location>
        <topology evidence="1">Single-pass membrane protein</topology>
    </subcellularLocation>
</comment>
<evidence type="ECO:0000313" key="8">
    <source>
        <dbReference type="EMBL" id="SMD07984.1"/>
    </source>
</evidence>
<dbReference type="InterPro" id="IPR006260">
    <property type="entry name" value="TonB/TolA_C"/>
</dbReference>
<evidence type="ECO:0000256" key="6">
    <source>
        <dbReference type="SAM" id="SignalP"/>
    </source>
</evidence>
<dbReference type="NCBIfam" id="TIGR01352">
    <property type="entry name" value="tonB_Cterm"/>
    <property type="match status" value="1"/>
</dbReference>
<evidence type="ECO:0000256" key="3">
    <source>
        <dbReference type="ARBA" id="ARBA00022989"/>
    </source>
</evidence>
<dbReference type="Gene3D" id="3.30.1150.10">
    <property type="match status" value="1"/>
</dbReference>
<protein>
    <submittedName>
        <fullName evidence="8">Outer membrane transport energization protein TonB</fullName>
    </submittedName>
</protein>
<keyword evidence="4" id="KW-0472">Membrane</keyword>
<keyword evidence="3" id="KW-1133">Transmembrane helix</keyword>
<evidence type="ECO:0000256" key="5">
    <source>
        <dbReference type="SAM" id="MobiDB-lite"/>
    </source>
</evidence>
<keyword evidence="6" id="KW-0732">Signal</keyword>
<keyword evidence="9" id="KW-1185">Reference proteome</keyword>
<evidence type="ECO:0000256" key="2">
    <source>
        <dbReference type="ARBA" id="ARBA00022692"/>
    </source>
</evidence>
<dbReference type="InterPro" id="IPR037682">
    <property type="entry name" value="TonB_C"/>
</dbReference>
<feature type="compositionally biased region" description="Basic and acidic residues" evidence="5">
    <location>
        <begin position="172"/>
        <end position="196"/>
    </location>
</feature>
<name>A0A1W2EE12_9RHOB</name>
<accession>A0A1W2EE12</accession>
<sequence>MISTSRSVKLACVLLAASAHAALALALMTNDPVRTEGAPGSADVQLGSSFADMAAGTMTNESVEKAIQPDSAARPLQPDQATPSPGERLKVTKAAPPETTLPNPDAITKAVQPAPPSPLTVPVAPLTPSSTIQATRQTAAPPRSSAPTSREMIKAEATNATAVARSLRPMARSREVEEKAQQQAEAEKATKPKQTEQPRGNSQRNARAGATTGTRTAKSKSSGSGGKKSSASGNAAVSNYPGVVMSCVSRSGRPNVRGRGTTRVSFSVANNGRITNVALAGASGNSRLDRAALDLVRRVRSCPPPPAGARRSFSIGISAR</sequence>
<evidence type="ECO:0000256" key="1">
    <source>
        <dbReference type="ARBA" id="ARBA00004167"/>
    </source>
</evidence>
<evidence type="ECO:0000313" key="9">
    <source>
        <dbReference type="Proteomes" id="UP000192330"/>
    </source>
</evidence>
<dbReference type="SUPFAM" id="SSF74653">
    <property type="entry name" value="TolA/TonB C-terminal domain"/>
    <property type="match status" value="1"/>
</dbReference>
<feature type="region of interest" description="Disordered" evidence="5">
    <location>
        <begin position="70"/>
        <end position="238"/>
    </location>
</feature>
<dbReference type="RefSeq" id="WP_084354852.1">
    <property type="nucleotide sequence ID" value="NZ_FWYD01000027.1"/>
</dbReference>
<organism evidence="8 9">
    <name type="scientific">Primorskyibacter flagellatus</name>
    <dbReference type="NCBI Taxonomy" id="1387277"/>
    <lineage>
        <taxon>Bacteria</taxon>
        <taxon>Pseudomonadati</taxon>
        <taxon>Pseudomonadota</taxon>
        <taxon>Alphaproteobacteria</taxon>
        <taxon>Rhodobacterales</taxon>
        <taxon>Roseobacteraceae</taxon>
        <taxon>Primorskyibacter</taxon>
    </lineage>
</organism>
<evidence type="ECO:0000259" key="7">
    <source>
        <dbReference type="PROSITE" id="PS52015"/>
    </source>
</evidence>
<dbReference type="PROSITE" id="PS52015">
    <property type="entry name" value="TONB_CTD"/>
    <property type="match status" value="1"/>
</dbReference>
<feature type="chain" id="PRO_5012890518" evidence="6">
    <location>
        <begin position="22"/>
        <end position="320"/>
    </location>
</feature>
<dbReference type="GO" id="GO:0016020">
    <property type="term" value="C:membrane"/>
    <property type="evidence" value="ECO:0007669"/>
    <property type="project" value="UniProtKB-SubCell"/>
</dbReference>
<feature type="compositionally biased region" description="Polar residues" evidence="5">
    <location>
        <begin position="127"/>
        <end position="138"/>
    </location>
</feature>
<dbReference type="AlphaFoldDB" id="A0A1W2EE12"/>
<reference evidence="8 9" key="1">
    <citation type="submission" date="2017-04" db="EMBL/GenBank/DDBJ databases">
        <authorList>
            <person name="Afonso C.L."/>
            <person name="Miller P.J."/>
            <person name="Scott M.A."/>
            <person name="Spackman E."/>
            <person name="Goraichik I."/>
            <person name="Dimitrov K.M."/>
            <person name="Suarez D.L."/>
            <person name="Swayne D.E."/>
        </authorList>
    </citation>
    <scope>NUCLEOTIDE SEQUENCE [LARGE SCALE GENOMIC DNA]</scope>
    <source>
        <strain evidence="8 9">CGMCC 1.12644</strain>
    </source>
</reference>
<keyword evidence="2" id="KW-0812">Transmembrane</keyword>
<dbReference type="Proteomes" id="UP000192330">
    <property type="component" value="Unassembled WGS sequence"/>
</dbReference>
<proteinExistence type="predicted"/>
<dbReference type="Pfam" id="PF03544">
    <property type="entry name" value="TonB_C"/>
    <property type="match status" value="1"/>
</dbReference>
<evidence type="ECO:0000256" key="4">
    <source>
        <dbReference type="ARBA" id="ARBA00023136"/>
    </source>
</evidence>
<feature type="domain" description="TonB C-terminal" evidence="7">
    <location>
        <begin position="234"/>
        <end position="320"/>
    </location>
</feature>
<dbReference type="STRING" id="1387277.SAMN06295998_12718"/>
<dbReference type="OrthoDB" id="7930032at2"/>
<feature type="signal peptide" evidence="6">
    <location>
        <begin position="1"/>
        <end position="21"/>
    </location>
</feature>